<comment type="caution">
    <text evidence="11">The sequence shown here is derived from an EMBL/GenBank/DDBJ whole genome shotgun (WGS) entry which is preliminary data.</text>
</comment>
<evidence type="ECO:0000313" key="11">
    <source>
        <dbReference type="EMBL" id="CAE1318054.1"/>
    </source>
</evidence>
<dbReference type="Proteomes" id="UP000597762">
    <property type="component" value="Unassembled WGS sequence"/>
</dbReference>
<sequence length="449" mass="49671">MSANGEMDVPKTELEEIQQQCNQTTDDSLESTRRMLNMCEESKEAGIRTLVMLDEQGEQLDRIEEGLDQINQDMRDAEKNLEGMEKCCGLCVLPWKRGKSFEKSGDYANTWKKDDDGPTNTNGPRVTVGDQNGMGPSSGYVTRITNDAREDEMENNMKEVSSMIGNLRNMAIDMGNEIGSQNRQVDRINKRPNPTRAVSTRLTRRLRNYLKIELSHLLNLSLPFPLPLSLPFPLPLSLSFSPVVSLVLSRCLSRSLPLSLSFSPVVSLVLSRCLSRSLSLSLVLSLSLSLSLVLSLSLSLSFSLSLVLSLSLSFSLVVSLSFSLSLSLSFSLSLSLVVSLSLSLSLSRCLSLSLSRCLSHSFSYHIPLLPIFPFSANIYPLPSSIPFPKYPFLPAFSPNIFSANIFPHPLPSSIPLPPTFPFSSNIYPFLPAFPFPQHFPFPSTSTPSF</sequence>
<evidence type="ECO:0000256" key="6">
    <source>
        <dbReference type="ARBA" id="ARBA00034102"/>
    </source>
</evidence>
<evidence type="ECO:0000256" key="1">
    <source>
        <dbReference type="ARBA" id="ARBA00009480"/>
    </source>
</evidence>
<keyword evidence="3" id="KW-0677">Repeat</keyword>
<evidence type="ECO:0000256" key="3">
    <source>
        <dbReference type="ARBA" id="ARBA00022737"/>
    </source>
</evidence>
<dbReference type="GO" id="GO:0031629">
    <property type="term" value="P:synaptic vesicle fusion to presynaptic active zone membrane"/>
    <property type="evidence" value="ECO:0007669"/>
    <property type="project" value="TreeGrafter"/>
</dbReference>
<keyword evidence="4" id="KW-0770">Synapse</keyword>
<comment type="similarity">
    <text evidence="1 7">Belongs to the SNAP-25 family.</text>
</comment>
<dbReference type="FunFam" id="1.20.5.110:FF:000018">
    <property type="entry name" value="Synaptosomal-associated protein"/>
    <property type="match status" value="1"/>
</dbReference>
<evidence type="ECO:0000256" key="5">
    <source>
        <dbReference type="ARBA" id="ARBA00023054"/>
    </source>
</evidence>
<dbReference type="InterPro" id="IPR000928">
    <property type="entry name" value="SNAP-25_dom"/>
</dbReference>
<evidence type="ECO:0000256" key="4">
    <source>
        <dbReference type="ARBA" id="ARBA00023018"/>
    </source>
</evidence>
<evidence type="ECO:0000256" key="8">
    <source>
        <dbReference type="SAM" id="Coils"/>
    </source>
</evidence>
<dbReference type="PANTHER" id="PTHR19305:SF14">
    <property type="entry name" value="SYNAPTOSOMAL-ASSOCIATED PROTEIN-RELATED"/>
    <property type="match status" value="1"/>
</dbReference>
<organism evidence="11 12">
    <name type="scientific">Acanthosepion pharaonis</name>
    <name type="common">Pharaoh cuttlefish</name>
    <name type="synonym">Sepia pharaonis</name>
    <dbReference type="NCBI Taxonomy" id="158019"/>
    <lineage>
        <taxon>Eukaryota</taxon>
        <taxon>Metazoa</taxon>
        <taxon>Spiralia</taxon>
        <taxon>Lophotrochozoa</taxon>
        <taxon>Mollusca</taxon>
        <taxon>Cephalopoda</taxon>
        <taxon>Coleoidea</taxon>
        <taxon>Decapodiformes</taxon>
        <taxon>Sepiida</taxon>
        <taxon>Sepiina</taxon>
        <taxon>Sepiidae</taxon>
        <taxon>Acanthosepion</taxon>
    </lineage>
</organism>
<dbReference type="GO" id="GO:0098793">
    <property type="term" value="C:presynapse"/>
    <property type="evidence" value="ECO:0007669"/>
    <property type="project" value="GOC"/>
</dbReference>
<evidence type="ECO:0000256" key="7">
    <source>
        <dbReference type="RuleBase" id="RU003496"/>
    </source>
</evidence>
<dbReference type="PANTHER" id="PTHR19305">
    <property type="entry name" value="SYNAPTOSOMAL ASSOCIATED PROTEIN"/>
    <property type="match status" value="1"/>
</dbReference>
<feature type="domain" description="T-SNARE coiled-coil homology" evidence="10">
    <location>
        <begin position="22"/>
        <end position="84"/>
    </location>
</feature>
<dbReference type="SUPFAM" id="SSF58038">
    <property type="entry name" value="SNARE fusion complex"/>
    <property type="match status" value="2"/>
</dbReference>
<dbReference type="GO" id="GO:0043005">
    <property type="term" value="C:neuron projection"/>
    <property type="evidence" value="ECO:0007669"/>
    <property type="project" value="UniProtKB-KW"/>
</dbReference>
<accession>A0A812E898</accession>
<evidence type="ECO:0000256" key="9">
    <source>
        <dbReference type="SAM" id="MobiDB-lite"/>
    </source>
</evidence>
<dbReference type="EMBL" id="CAHIKZ030004991">
    <property type="protein sequence ID" value="CAE1318054.1"/>
    <property type="molecule type" value="Genomic_DNA"/>
</dbReference>
<reference evidence="11" key="1">
    <citation type="submission" date="2021-01" db="EMBL/GenBank/DDBJ databases">
        <authorList>
            <person name="Li R."/>
            <person name="Bekaert M."/>
        </authorList>
    </citation>
    <scope>NUCLEOTIDE SEQUENCE</scope>
    <source>
        <strain evidence="11">Farmed</strain>
    </source>
</reference>
<dbReference type="Gene3D" id="1.20.5.110">
    <property type="match status" value="2"/>
</dbReference>
<feature type="coiled-coil region" evidence="8">
    <location>
        <begin position="53"/>
        <end position="87"/>
    </location>
</feature>
<dbReference type="GO" id="GO:0005886">
    <property type="term" value="C:plasma membrane"/>
    <property type="evidence" value="ECO:0007669"/>
    <property type="project" value="TreeGrafter"/>
</dbReference>
<comment type="subcellular location">
    <subcellularLocation>
        <location evidence="6">Synapse</location>
        <location evidence="6">Synaptosome</location>
    </subcellularLocation>
</comment>
<dbReference type="GO" id="GO:0031201">
    <property type="term" value="C:SNARE complex"/>
    <property type="evidence" value="ECO:0007669"/>
    <property type="project" value="TreeGrafter"/>
</dbReference>
<dbReference type="GO" id="GO:0005484">
    <property type="term" value="F:SNAP receptor activity"/>
    <property type="evidence" value="ECO:0007669"/>
    <property type="project" value="TreeGrafter"/>
</dbReference>
<feature type="domain" description="T-SNARE coiled-coil homology" evidence="10">
    <location>
        <begin position="147"/>
        <end position="209"/>
    </location>
</feature>
<dbReference type="FunFam" id="1.20.5.110:FF:000007">
    <property type="entry name" value="Synaptosomal-associated protein"/>
    <property type="match status" value="1"/>
</dbReference>
<keyword evidence="2" id="KW-0771">Synaptosome</keyword>
<keyword evidence="12" id="KW-1185">Reference proteome</keyword>
<keyword evidence="5 8" id="KW-0175">Coiled coil</keyword>
<gene>
    <name evidence="11" type="ORF">SPHA_68551</name>
</gene>
<dbReference type="CDD" id="cd15889">
    <property type="entry name" value="SNARE_SNAP25N_23N"/>
    <property type="match status" value="1"/>
</dbReference>
<dbReference type="Pfam" id="PF00835">
    <property type="entry name" value="SNAP-25"/>
    <property type="match status" value="1"/>
</dbReference>
<dbReference type="CDD" id="cd15885">
    <property type="entry name" value="SNARE_SNAP25C"/>
    <property type="match status" value="1"/>
</dbReference>
<evidence type="ECO:0000313" key="12">
    <source>
        <dbReference type="Proteomes" id="UP000597762"/>
    </source>
</evidence>
<dbReference type="InterPro" id="IPR000727">
    <property type="entry name" value="T_SNARE_dom"/>
</dbReference>
<proteinExistence type="inferred from homology"/>
<dbReference type="OrthoDB" id="19261at2759"/>
<protein>
    <recommendedName>
        <fullName evidence="7">Synaptosomal-associated protein</fullName>
    </recommendedName>
</protein>
<dbReference type="AlphaFoldDB" id="A0A812E898"/>
<dbReference type="GO" id="GO:0016082">
    <property type="term" value="P:synaptic vesicle priming"/>
    <property type="evidence" value="ECO:0007669"/>
    <property type="project" value="TreeGrafter"/>
</dbReference>
<name>A0A812E898_ACAPH</name>
<evidence type="ECO:0000256" key="2">
    <source>
        <dbReference type="ARBA" id="ARBA00022599"/>
    </source>
</evidence>
<evidence type="ECO:0000259" key="10">
    <source>
        <dbReference type="PROSITE" id="PS50192"/>
    </source>
</evidence>
<dbReference type="PROSITE" id="PS50192">
    <property type="entry name" value="T_SNARE"/>
    <property type="match status" value="2"/>
</dbReference>
<dbReference type="SMART" id="SM00397">
    <property type="entry name" value="t_SNARE"/>
    <property type="match status" value="2"/>
</dbReference>
<feature type="region of interest" description="Disordered" evidence="9">
    <location>
        <begin position="109"/>
        <end position="139"/>
    </location>
</feature>
<dbReference type="GO" id="GO:0019905">
    <property type="term" value="F:syntaxin binding"/>
    <property type="evidence" value="ECO:0007669"/>
    <property type="project" value="TreeGrafter"/>
</dbReference>